<dbReference type="AlphaFoldDB" id="A0A016VS80"/>
<evidence type="ECO:0000313" key="2">
    <source>
        <dbReference type="Proteomes" id="UP000024635"/>
    </source>
</evidence>
<accession>A0A016VS80</accession>
<protein>
    <submittedName>
        <fullName evidence="1">Uncharacterized protein</fullName>
    </submittedName>
</protein>
<evidence type="ECO:0000313" key="1">
    <source>
        <dbReference type="EMBL" id="EYC30161.1"/>
    </source>
</evidence>
<name>A0A016VS80_9BILA</name>
<keyword evidence="2" id="KW-1185">Reference proteome</keyword>
<sequence length="144" mass="17347">MEETSTILNKIKGPVTSHRPRVLFPTKKRLPGTSSFLRGQKRMEKYIKDKRNDDLEHTKKNVQKTVIVRRGEFFEAEERYDKNDEDVIHFDMITNIRRKVDDRGEYYSLTVHRYFCGKIPDTPPDWYLKKNWPFWPEMEAQHVS</sequence>
<organism evidence="1 2">
    <name type="scientific">Ancylostoma ceylanicum</name>
    <dbReference type="NCBI Taxonomy" id="53326"/>
    <lineage>
        <taxon>Eukaryota</taxon>
        <taxon>Metazoa</taxon>
        <taxon>Ecdysozoa</taxon>
        <taxon>Nematoda</taxon>
        <taxon>Chromadorea</taxon>
        <taxon>Rhabditida</taxon>
        <taxon>Rhabditina</taxon>
        <taxon>Rhabditomorpha</taxon>
        <taxon>Strongyloidea</taxon>
        <taxon>Ancylostomatidae</taxon>
        <taxon>Ancylostomatinae</taxon>
        <taxon>Ancylostoma</taxon>
    </lineage>
</organism>
<gene>
    <name evidence="1" type="primary">Acey_s0005.g2488</name>
    <name evidence="1" type="ORF">Y032_0005g2488</name>
</gene>
<dbReference type="Proteomes" id="UP000024635">
    <property type="component" value="Unassembled WGS sequence"/>
</dbReference>
<comment type="caution">
    <text evidence="1">The sequence shown here is derived from an EMBL/GenBank/DDBJ whole genome shotgun (WGS) entry which is preliminary data.</text>
</comment>
<dbReference type="STRING" id="53326.A0A016VS80"/>
<dbReference type="OrthoDB" id="5802408at2759"/>
<proteinExistence type="predicted"/>
<reference evidence="2" key="1">
    <citation type="journal article" date="2015" name="Nat. Genet.">
        <title>The genome and transcriptome of the zoonotic hookworm Ancylostoma ceylanicum identify infection-specific gene families.</title>
        <authorList>
            <person name="Schwarz E.M."/>
            <person name="Hu Y."/>
            <person name="Antoshechkin I."/>
            <person name="Miller M.M."/>
            <person name="Sternberg P.W."/>
            <person name="Aroian R.V."/>
        </authorList>
    </citation>
    <scope>NUCLEOTIDE SEQUENCE</scope>
    <source>
        <strain evidence="2">HY135</strain>
    </source>
</reference>
<dbReference type="EMBL" id="JARK01001341">
    <property type="protein sequence ID" value="EYC30161.1"/>
    <property type="molecule type" value="Genomic_DNA"/>
</dbReference>